<dbReference type="GO" id="GO:0005524">
    <property type="term" value="F:ATP binding"/>
    <property type="evidence" value="ECO:0007669"/>
    <property type="project" value="UniProtKB-KW"/>
</dbReference>
<dbReference type="Proteomes" id="UP000245926">
    <property type="component" value="Chromosome"/>
</dbReference>
<organism evidence="19 20">
    <name type="scientific">Methylobacterium durans</name>
    <dbReference type="NCBI Taxonomy" id="2202825"/>
    <lineage>
        <taxon>Bacteria</taxon>
        <taxon>Pseudomonadati</taxon>
        <taxon>Pseudomonadota</taxon>
        <taxon>Alphaproteobacteria</taxon>
        <taxon>Hyphomicrobiales</taxon>
        <taxon>Methylobacteriaceae</taxon>
        <taxon>Methylobacterium</taxon>
    </lineage>
</organism>
<dbReference type="KEGG" id="mets:DK389_30210"/>
<dbReference type="GO" id="GO:0009881">
    <property type="term" value="F:photoreceptor activity"/>
    <property type="evidence" value="ECO:0007669"/>
    <property type="project" value="UniProtKB-KW"/>
</dbReference>
<evidence type="ECO:0000313" key="20">
    <source>
        <dbReference type="Proteomes" id="UP000245926"/>
    </source>
</evidence>
<protein>
    <recommendedName>
        <fullName evidence="3">Blue-light-activated histidine kinase</fullName>
        <ecNumber evidence="2">2.7.13.3</ecNumber>
    </recommendedName>
</protein>
<dbReference type="InterPro" id="IPR036890">
    <property type="entry name" value="HATPase_C_sf"/>
</dbReference>
<evidence type="ECO:0000256" key="1">
    <source>
        <dbReference type="ARBA" id="ARBA00000085"/>
    </source>
</evidence>
<evidence type="ECO:0000256" key="14">
    <source>
        <dbReference type="ARBA" id="ARBA00022991"/>
    </source>
</evidence>
<evidence type="ECO:0000256" key="4">
    <source>
        <dbReference type="ARBA" id="ARBA00022543"/>
    </source>
</evidence>
<dbReference type="InterPro" id="IPR011102">
    <property type="entry name" value="Sig_transdc_His_kinase_HWE"/>
</dbReference>
<dbReference type="InterPro" id="IPR000700">
    <property type="entry name" value="PAS-assoc_C"/>
</dbReference>
<dbReference type="PROSITE" id="PS50113">
    <property type="entry name" value="PAC"/>
    <property type="match status" value="1"/>
</dbReference>
<keyword evidence="8" id="KW-0288">FMN</keyword>
<comment type="catalytic activity">
    <reaction evidence="1">
        <text>ATP + protein L-histidine = ADP + protein N-phospho-L-histidine.</text>
        <dbReference type="EC" id="2.7.13.3"/>
    </reaction>
</comment>
<keyword evidence="20" id="KW-1185">Reference proteome</keyword>
<evidence type="ECO:0000259" key="17">
    <source>
        <dbReference type="PROSITE" id="PS50112"/>
    </source>
</evidence>
<feature type="domain" description="PAC" evidence="18">
    <location>
        <begin position="97"/>
        <end position="151"/>
    </location>
</feature>
<dbReference type="PANTHER" id="PTHR41523">
    <property type="entry name" value="TWO-COMPONENT SYSTEM SENSOR PROTEIN"/>
    <property type="match status" value="1"/>
</dbReference>
<sequence length="374" mass="40395">MSSYSSTANAEGGDQHNYKFRSPPFRIALDAIGEAVVITTAELEPPGPVIAYVNPAFTRLTGYAADEVTGRTPRLLQGPLTDRAALDRLRADLTTREAFEGTTTNYRKDGSPYILHWNITPLRDEDGALTHWISLQREIAGEGWTEPRPHARVREVAEEAEAGLARGFGSDTAEEGARARAVREVRATLALVRSIVRRTADSTAAADELVTHLDDRLRTAGRLKIAALQSRPGLDLALLAGEELAAFEMPERGRIRVAGPAVGLHARAAELIGLALHELATNAIKFGALAGETGSVSVRWRIAGRGGRPRLVLRWVETGAAQPVPPPTRAGFGTTLLERVLPADLEARTHLRFAPEGFACRIEVPLAESGLRIP</sequence>
<feature type="domain" description="PAS" evidence="17">
    <location>
        <begin position="21"/>
        <end position="72"/>
    </location>
</feature>
<gene>
    <name evidence="19" type="ORF">DK389_30210</name>
</gene>
<evidence type="ECO:0000256" key="5">
    <source>
        <dbReference type="ARBA" id="ARBA00022553"/>
    </source>
</evidence>
<dbReference type="EMBL" id="CP029550">
    <property type="protein sequence ID" value="AWN43998.1"/>
    <property type="molecule type" value="Genomic_DNA"/>
</dbReference>
<evidence type="ECO:0000256" key="6">
    <source>
        <dbReference type="ARBA" id="ARBA00022606"/>
    </source>
</evidence>
<keyword evidence="7" id="KW-0285">Flavoprotein</keyword>
<proteinExistence type="predicted"/>
<dbReference type="CDD" id="cd00130">
    <property type="entry name" value="PAS"/>
    <property type="match status" value="1"/>
</dbReference>
<dbReference type="SUPFAM" id="SSF55785">
    <property type="entry name" value="PYP-like sensor domain (PAS domain)"/>
    <property type="match status" value="1"/>
</dbReference>
<keyword evidence="13" id="KW-0067">ATP-binding</keyword>
<keyword evidence="5" id="KW-0597">Phosphoprotein</keyword>
<keyword evidence="15" id="KW-0843">Virulence</keyword>
<evidence type="ECO:0000256" key="13">
    <source>
        <dbReference type="ARBA" id="ARBA00022840"/>
    </source>
</evidence>
<dbReference type="InterPro" id="IPR000014">
    <property type="entry name" value="PAS"/>
</dbReference>
<dbReference type="NCBIfam" id="TIGR00229">
    <property type="entry name" value="sensory_box"/>
    <property type="match status" value="1"/>
</dbReference>
<dbReference type="InterPro" id="IPR035965">
    <property type="entry name" value="PAS-like_dom_sf"/>
</dbReference>
<dbReference type="AlphaFoldDB" id="A0A2U8WEM4"/>
<dbReference type="SMART" id="SM00086">
    <property type="entry name" value="PAC"/>
    <property type="match status" value="1"/>
</dbReference>
<dbReference type="GO" id="GO:0004673">
    <property type="term" value="F:protein histidine kinase activity"/>
    <property type="evidence" value="ECO:0007669"/>
    <property type="project" value="UniProtKB-EC"/>
</dbReference>
<evidence type="ECO:0000256" key="10">
    <source>
        <dbReference type="ARBA" id="ARBA00022737"/>
    </source>
</evidence>
<keyword evidence="9" id="KW-0808">Transferase</keyword>
<keyword evidence="14" id="KW-0157">Chromophore</keyword>
<keyword evidence="16" id="KW-0675">Receptor</keyword>
<dbReference type="OrthoDB" id="7991996at2"/>
<dbReference type="RefSeq" id="WP_109895332.1">
    <property type="nucleotide sequence ID" value="NZ_CP029550.1"/>
</dbReference>
<dbReference type="Pfam" id="PF07536">
    <property type="entry name" value="HWE_HK"/>
    <property type="match status" value="1"/>
</dbReference>
<evidence type="ECO:0000256" key="9">
    <source>
        <dbReference type="ARBA" id="ARBA00022679"/>
    </source>
</evidence>
<dbReference type="EC" id="2.7.13.3" evidence="2"/>
<dbReference type="PANTHER" id="PTHR41523:SF7">
    <property type="entry name" value="HISTIDINE KINASE"/>
    <property type="match status" value="1"/>
</dbReference>
<keyword evidence="6" id="KW-0716">Sensory transduction</keyword>
<reference evidence="20" key="1">
    <citation type="submission" date="2018-05" db="EMBL/GenBank/DDBJ databases">
        <title>Complete Genome Sequence of Methylobacterium sp. 17SD2-17.</title>
        <authorList>
            <person name="Srinivasan S."/>
        </authorList>
    </citation>
    <scope>NUCLEOTIDE SEQUENCE [LARGE SCALE GENOMIC DNA]</scope>
    <source>
        <strain evidence="20">17SD2-17</strain>
    </source>
</reference>
<dbReference type="PROSITE" id="PS50112">
    <property type="entry name" value="PAS"/>
    <property type="match status" value="1"/>
</dbReference>
<evidence type="ECO:0000256" key="2">
    <source>
        <dbReference type="ARBA" id="ARBA00012438"/>
    </source>
</evidence>
<evidence type="ECO:0000256" key="12">
    <source>
        <dbReference type="ARBA" id="ARBA00022777"/>
    </source>
</evidence>
<keyword evidence="11" id="KW-0547">Nucleotide-binding</keyword>
<evidence type="ECO:0000313" key="19">
    <source>
        <dbReference type="EMBL" id="AWN43998.1"/>
    </source>
</evidence>
<keyword evidence="4" id="KW-0600">Photoreceptor protein</keyword>
<dbReference type="Gene3D" id="3.30.450.20">
    <property type="entry name" value="PAS domain"/>
    <property type="match status" value="1"/>
</dbReference>
<dbReference type="Pfam" id="PF13426">
    <property type="entry name" value="PAS_9"/>
    <property type="match status" value="1"/>
</dbReference>
<evidence type="ECO:0000256" key="15">
    <source>
        <dbReference type="ARBA" id="ARBA00023026"/>
    </source>
</evidence>
<name>A0A2U8WEM4_9HYPH</name>
<evidence type="ECO:0000256" key="3">
    <source>
        <dbReference type="ARBA" id="ARBA00021740"/>
    </source>
</evidence>
<keyword evidence="12 19" id="KW-0418">Kinase</keyword>
<dbReference type="Gene3D" id="3.30.565.10">
    <property type="entry name" value="Histidine kinase-like ATPase, C-terminal domain"/>
    <property type="match status" value="1"/>
</dbReference>
<evidence type="ECO:0000256" key="8">
    <source>
        <dbReference type="ARBA" id="ARBA00022643"/>
    </source>
</evidence>
<keyword evidence="10" id="KW-0677">Repeat</keyword>
<dbReference type="SMART" id="SM00911">
    <property type="entry name" value="HWE_HK"/>
    <property type="match status" value="1"/>
</dbReference>
<evidence type="ECO:0000259" key="18">
    <source>
        <dbReference type="PROSITE" id="PS50113"/>
    </source>
</evidence>
<dbReference type="InterPro" id="IPR001610">
    <property type="entry name" value="PAC"/>
</dbReference>
<evidence type="ECO:0000256" key="16">
    <source>
        <dbReference type="ARBA" id="ARBA00023170"/>
    </source>
</evidence>
<evidence type="ECO:0000256" key="7">
    <source>
        <dbReference type="ARBA" id="ARBA00022630"/>
    </source>
</evidence>
<evidence type="ECO:0000256" key="11">
    <source>
        <dbReference type="ARBA" id="ARBA00022741"/>
    </source>
</evidence>
<accession>A0A2U8WEM4</accession>